<dbReference type="EMBL" id="UXUI01010261">
    <property type="protein sequence ID" value="VDD94978.1"/>
    <property type="molecule type" value="Genomic_DNA"/>
</dbReference>
<reference evidence="4" key="1">
    <citation type="submission" date="2017-02" db="UniProtKB">
        <authorList>
            <consortium name="WormBaseParasite"/>
        </authorList>
    </citation>
    <scope>IDENTIFICATION</scope>
</reference>
<accession>A0A0N4VHT3</accession>
<evidence type="ECO:0000313" key="4">
    <source>
        <dbReference type="WBParaSite" id="EVEC_0001038401-mRNA-1"/>
    </source>
</evidence>
<keyword evidence="1" id="KW-0472">Membrane</keyword>
<dbReference type="WBParaSite" id="EVEC_0001038401-mRNA-1">
    <property type="protein sequence ID" value="EVEC_0001038401-mRNA-1"/>
    <property type="gene ID" value="EVEC_0001038401"/>
</dbReference>
<keyword evidence="3" id="KW-1185">Reference proteome</keyword>
<organism evidence="4">
    <name type="scientific">Enterobius vermicularis</name>
    <name type="common">Human pinworm</name>
    <dbReference type="NCBI Taxonomy" id="51028"/>
    <lineage>
        <taxon>Eukaryota</taxon>
        <taxon>Metazoa</taxon>
        <taxon>Ecdysozoa</taxon>
        <taxon>Nematoda</taxon>
        <taxon>Chromadorea</taxon>
        <taxon>Rhabditida</taxon>
        <taxon>Spirurina</taxon>
        <taxon>Oxyuridomorpha</taxon>
        <taxon>Oxyuroidea</taxon>
        <taxon>Oxyuridae</taxon>
        <taxon>Enterobius</taxon>
    </lineage>
</organism>
<dbReference type="STRING" id="51028.A0A0N4VHT3"/>
<dbReference type="PANTHER" id="PTHR38640">
    <property type="entry name" value="GEO09659P1"/>
    <property type="match status" value="1"/>
</dbReference>
<dbReference type="AlphaFoldDB" id="A0A0N4VHT3"/>
<gene>
    <name evidence="2" type="ORF">EVEC_LOCUS9729</name>
</gene>
<evidence type="ECO:0000313" key="2">
    <source>
        <dbReference type="EMBL" id="VDD94978.1"/>
    </source>
</evidence>
<evidence type="ECO:0000313" key="3">
    <source>
        <dbReference type="Proteomes" id="UP000274131"/>
    </source>
</evidence>
<feature type="transmembrane region" description="Helical" evidence="1">
    <location>
        <begin position="127"/>
        <end position="146"/>
    </location>
</feature>
<keyword evidence="1" id="KW-1133">Transmembrane helix</keyword>
<name>A0A0N4VHT3_ENTVE</name>
<dbReference type="Proteomes" id="UP000274131">
    <property type="component" value="Unassembled WGS sequence"/>
</dbReference>
<dbReference type="PANTHER" id="PTHR38640:SF1">
    <property type="entry name" value="GEO09659P1"/>
    <property type="match status" value="1"/>
</dbReference>
<sequence length="172" mass="19653">MLLLKHFSEWRRQTLPPVSTRTMIKHYIPLCGAVSHSLYTVHIFSPSLLRRFFPTCDTAVEHTLLSTANIGLGCYLFFRPHLNRLRIWDRVQCSVLTAVLFNFGSLLAAVFLKALLPTKSSNTIKSLLAFGLSWLLLSRGHRYLALIDSRVKRKNRVQQKKLPKPLEVLAAI</sequence>
<feature type="transmembrane region" description="Helical" evidence="1">
    <location>
        <begin position="93"/>
        <end position="115"/>
    </location>
</feature>
<reference evidence="2 3" key="2">
    <citation type="submission" date="2018-10" db="EMBL/GenBank/DDBJ databases">
        <authorList>
            <consortium name="Pathogen Informatics"/>
        </authorList>
    </citation>
    <scope>NUCLEOTIDE SEQUENCE [LARGE SCALE GENOMIC DNA]</scope>
</reference>
<protein>
    <submittedName>
        <fullName evidence="4">Acyl_transf_3 domain-containing protein</fullName>
    </submittedName>
</protein>
<evidence type="ECO:0000256" key="1">
    <source>
        <dbReference type="SAM" id="Phobius"/>
    </source>
</evidence>
<keyword evidence="1" id="KW-0812">Transmembrane</keyword>
<proteinExistence type="predicted"/>
<dbReference type="OrthoDB" id="5915502at2759"/>